<feature type="chain" id="PRO_5030885434" description="Thioredoxin-like fold domain-containing protein" evidence="1">
    <location>
        <begin position="27"/>
        <end position="293"/>
    </location>
</feature>
<dbReference type="AlphaFoldDB" id="A0A7S1YED2"/>
<feature type="signal peptide" evidence="1">
    <location>
        <begin position="1"/>
        <end position="26"/>
    </location>
</feature>
<protein>
    <recommendedName>
        <fullName evidence="3">Thioredoxin-like fold domain-containing protein</fullName>
    </recommendedName>
</protein>
<proteinExistence type="predicted"/>
<gene>
    <name evidence="2" type="ORF">GOCE00092_LOCUS18562</name>
</gene>
<dbReference type="EMBL" id="HBGK01035852">
    <property type="protein sequence ID" value="CAD9294523.1"/>
    <property type="molecule type" value="Transcribed_RNA"/>
</dbReference>
<accession>A0A7S1YED2</accession>
<reference evidence="2" key="1">
    <citation type="submission" date="2021-01" db="EMBL/GenBank/DDBJ databases">
        <authorList>
            <person name="Corre E."/>
            <person name="Pelletier E."/>
            <person name="Niang G."/>
            <person name="Scheremetjew M."/>
            <person name="Finn R."/>
            <person name="Kale V."/>
            <person name="Holt S."/>
            <person name="Cochrane G."/>
            <person name="Meng A."/>
            <person name="Brown T."/>
            <person name="Cohen L."/>
        </authorList>
    </citation>
    <scope>NUCLEOTIDE SEQUENCE</scope>
    <source>
        <strain evidence="2">CCMP 410</strain>
    </source>
</reference>
<evidence type="ECO:0008006" key="3">
    <source>
        <dbReference type="Google" id="ProtNLM"/>
    </source>
</evidence>
<organism evidence="2">
    <name type="scientific">Grammatophora oceanica</name>
    <dbReference type="NCBI Taxonomy" id="210454"/>
    <lineage>
        <taxon>Eukaryota</taxon>
        <taxon>Sar</taxon>
        <taxon>Stramenopiles</taxon>
        <taxon>Ochrophyta</taxon>
        <taxon>Bacillariophyta</taxon>
        <taxon>Fragilariophyceae</taxon>
        <taxon>Fragilariophycidae</taxon>
        <taxon>Rhabdonematales</taxon>
        <taxon>Grammatophoraceae</taxon>
        <taxon>Grammatophora</taxon>
    </lineage>
</organism>
<evidence type="ECO:0000256" key="1">
    <source>
        <dbReference type="SAM" id="SignalP"/>
    </source>
</evidence>
<sequence length="293" mass="33297">MQLLMVWCLLVLVSVFFLGILPTVEPLSNDPSSSSRSSQRRRRRLPLKLWTQPSAVVDAKHPMMPSLVDMLDDGDDDDTSTLVRDDTDEPHNRKRLPLVFEVDKEGQLLQALAASASDDNNSKRLFVVMYTSQFSQICQRAKLKYQRLALEFGDCVAWTTSDDESTSTRRLEQVGSVGFAHLEWSKQSPLCDHITYLPHVDIYDLSTSPSSSTSKTSSRPNNYRRPVLVASFATMGPAYNFGIKVRKKVKSLLADSSSDDDDDDIQKQDDLRIKGMERLEWWTELDRQEKFGI</sequence>
<name>A0A7S1YED2_9STRA</name>
<keyword evidence="1" id="KW-0732">Signal</keyword>
<evidence type="ECO:0000313" key="2">
    <source>
        <dbReference type="EMBL" id="CAD9294523.1"/>
    </source>
</evidence>